<dbReference type="InterPro" id="IPR002156">
    <property type="entry name" value="RNaseH_domain"/>
</dbReference>
<dbReference type="Pfam" id="PF13456">
    <property type="entry name" value="RVT_3"/>
    <property type="match status" value="1"/>
</dbReference>
<dbReference type="AlphaFoldDB" id="A0AAV0FN94"/>
<organism evidence="2 3">
    <name type="scientific">Cuscuta epithymum</name>
    <dbReference type="NCBI Taxonomy" id="186058"/>
    <lineage>
        <taxon>Eukaryota</taxon>
        <taxon>Viridiplantae</taxon>
        <taxon>Streptophyta</taxon>
        <taxon>Embryophyta</taxon>
        <taxon>Tracheophyta</taxon>
        <taxon>Spermatophyta</taxon>
        <taxon>Magnoliopsida</taxon>
        <taxon>eudicotyledons</taxon>
        <taxon>Gunneridae</taxon>
        <taxon>Pentapetalae</taxon>
        <taxon>asterids</taxon>
        <taxon>lamiids</taxon>
        <taxon>Solanales</taxon>
        <taxon>Convolvulaceae</taxon>
        <taxon>Cuscuteae</taxon>
        <taxon>Cuscuta</taxon>
        <taxon>Cuscuta subgen. Cuscuta</taxon>
    </lineage>
</organism>
<dbReference type="Gene3D" id="3.30.420.10">
    <property type="entry name" value="Ribonuclease H-like superfamily/Ribonuclease H"/>
    <property type="match status" value="1"/>
</dbReference>
<dbReference type="InterPro" id="IPR052929">
    <property type="entry name" value="RNase_H-like_EbsB-rel"/>
</dbReference>
<evidence type="ECO:0000313" key="3">
    <source>
        <dbReference type="Proteomes" id="UP001152523"/>
    </source>
</evidence>
<protein>
    <recommendedName>
        <fullName evidence="1">RNase H type-1 domain-containing protein</fullName>
    </recommendedName>
</protein>
<dbReference type="GO" id="GO:0004523">
    <property type="term" value="F:RNA-DNA hybrid ribonuclease activity"/>
    <property type="evidence" value="ECO:0007669"/>
    <property type="project" value="InterPro"/>
</dbReference>
<proteinExistence type="predicted"/>
<dbReference type="InterPro" id="IPR036397">
    <property type="entry name" value="RNaseH_sf"/>
</dbReference>
<dbReference type="CDD" id="cd06222">
    <property type="entry name" value="RNase_H_like"/>
    <property type="match status" value="1"/>
</dbReference>
<feature type="domain" description="RNase H type-1" evidence="1">
    <location>
        <begin position="14"/>
        <end position="133"/>
    </location>
</feature>
<dbReference type="InterPro" id="IPR012337">
    <property type="entry name" value="RNaseH-like_sf"/>
</dbReference>
<sequence length="162" mass="17746">MCWKNPAPGRLKLNVDAAIRENRSVLGWILRDDSVNFIAGMSKVWIGVLSPLVAELIGIREALSWAKGRGWDRVDVESDSSGAISEILKESSISLVGVLDGDIREIASCFMDISFFHVKRSANRASHELAKAACSVFDCICMSVFPPHFITHVLNTNSLNAS</sequence>
<evidence type="ECO:0000313" key="2">
    <source>
        <dbReference type="EMBL" id="CAH9136906.1"/>
    </source>
</evidence>
<gene>
    <name evidence="2" type="ORF">CEPIT_LOCUS35636</name>
</gene>
<name>A0AAV0FN94_9ASTE</name>
<dbReference type="PANTHER" id="PTHR47074:SF11">
    <property type="entry name" value="REVERSE TRANSCRIPTASE-LIKE PROTEIN"/>
    <property type="match status" value="1"/>
</dbReference>
<reference evidence="2" key="1">
    <citation type="submission" date="2022-07" db="EMBL/GenBank/DDBJ databases">
        <authorList>
            <person name="Macas J."/>
            <person name="Novak P."/>
            <person name="Neumann P."/>
        </authorList>
    </citation>
    <scope>NUCLEOTIDE SEQUENCE</scope>
</reference>
<evidence type="ECO:0000259" key="1">
    <source>
        <dbReference type="Pfam" id="PF13456"/>
    </source>
</evidence>
<accession>A0AAV0FN94</accession>
<keyword evidence="3" id="KW-1185">Reference proteome</keyword>
<dbReference type="PANTHER" id="PTHR47074">
    <property type="entry name" value="BNAC02G40300D PROTEIN"/>
    <property type="match status" value="1"/>
</dbReference>
<dbReference type="GO" id="GO:0003676">
    <property type="term" value="F:nucleic acid binding"/>
    <property type="evidence" value="ECO:0007669"/>
    <property type="project" value="InterPro"/>
</dbReference>
<dbReference type="InterPro" id="IPR044730">
    <property type="entry name" value="RNase_H-like_dom_plant"/>
</dbReference>
<dbReference type="SUPFAM" id="SSF53098">
    <property type="entry name" value="Ribonuclease H-like"/>
    <property type="match status" value="1"/>
</dbReference>
<comment type="caution">
    <text evidence="2">The sequence shown here is derived from an EMBL/GenBank/DDBJ whole genome shotgun (WGS) entry which is preliminary data.</text>
</comment>
<dbReference type="Proteomes" id="UP001152523">
    <property type="component" value="Unassembled WGS sequence"/>
</dbReference>
<dbReference type="EMBL" id="CAMAPF010000997">
    <property type="protein sequence ID" value="CAH9136906.1"/>
    <property type="molecule type" value="Genomic_DNA"/>
</dbReference>